<name>A0ABS2TW90_9ACTN</name>
<reference evidence="1 2" key="1">
    <citation type="submission" date="2021-01" db="EMBL/GenBank/DDBJ databases">
        <title>Streptomyces acididurans sp. nov., isolated from a peat swamp forest soil.</title>
        <authorList>
            <person name="Chantavorakit T."/>
            <person name="Duangmal K."/>
        </authorList>
    </citation>
    <scope>NUCLEOTIDE SEQUENCE [LARGE SCALE GENOMIC DNA]</scope>
    <source>
        <strain evidence="1 2">KK5PA1</strain>
    </source>
</reference>
<dbReference type="RefSeq" id="WP_205358417.1">
    <property type="nucleotide sequence ID" value="NZ_JADKYB010000009.1"/>
</dbReference>
<evidence type="ECO:0000313" key="2">
    <source>
        <dbReference type="Proteomes" id="UP000749040"/>
    </source>
</evidence>
<proteinExistence type="predicted"/>
<evidence type="ECO:0000313" key="1">
    <source>
        <dbReference type="EMBL" id="MBM9506555.1"/>
    </source>
</evidence>
<dbReference type="Pfam" id="PF19749">
    <property type="entry name" value="DUF6236"/>
    <property type="match status" value="1"/>
</dbReference>
<dbReference type="InterPro" id="IPR046203">
    <property type="entry name" value="DUF6236"/>
</dbReference>
<sequence length="398" mass="43024">MLDRFGLYYPYVRIRDEEWVKTAALYMPALARVVPGGYHVDDSPTVRALRDELGFVRTVDPAQAAQRLTPVFRDVLQRYGPDLRRWYEMAEDVPGPLAPYVARAGVQPGRPWSVRAEPPWQRSGGTRPLADLHRGEIAGDVRDMLLDTGLALPRFSSWITMDAALAWVYKCALVEEVARVNGFTPATDQPAAHIASGSWDADGIASALLDDTVSVPAHDDVRAVGLLALRIVTPDHLADVPVQKIIRLRGTNAALFGEFSAAVARVVNELTEAFAAQGITGPLGRELRIAERVEREFTGPLDELRGAMKGLRIDTAFSAANLKFELPAAVGAAALGLFGNQPLLDAGAGAAFALGALGRSAAGQRRALVKESPVAAYLLCVERGLAPSSLLDRLIHRR</sequence>
<dbReference type="EMBL" id="JADKYB010000009">
    <property type="protein sequence ID" value="MBM9506555.1"/>
    <property type="molecule type" value="Genomic_DNA"/>
</dbReference>
<gene>
    <name evidence="1" type="ORF">ITX44_18740</name>
</gene>
<comment type="caution">
    <text evidence="1">The sequence shown here is derived from an EMBL/GenBank/DDBJ whole genome shotgun (WGS) entry which is preliminary data.</text>
</comment>
<accession>A0ABS2TW90</accession>
<protein>
    <submittedName>
        <fullName evidence="1">Uncharacterized protein</fullName>
    </submittedName>
</protein>
<organism evidence="1 2">
    <name type="scientific">Actinacidiphila acididurans</name>
    <dbReference type="NCBI Taxonomy" id="2784346"/>
    <lineage>
        <taxon>Bacteria</taxon>
        <taxon>Bacillati</taxon>
        <taxon>Actinomycetota</taxon>
        <taxon>Actinomycetes</taxon>
        <taxon>Kitasatosporales</taxon>
        <taxon>Streptomycetaceae</taxon>
        <taxon>Actinacidiphila</taxon>
    </lineage>
</organism>
<dbReference type="Proteomes" id="UP000749040">
    <property type="component" value="Unassembled WGS sequence"/>
</dbReference>
<keyword evidence="2" id="KW-1185">Reference proteome</keyword>